<sequence length="60" mass="6688">MALRIEILFDQGTVRSMEIGTLQVLHHEIERRLSGDWPNPPSEHPKSGRNSGGVQVLLSP</sequence>
<dbReference type="Proteomes" id="UP000514462">
    <property type="component" value="Plasmid pRHBSTW-00938_2"/>
</dbReference>
<dbReference type="EMBL" id="CP055905">
    <property type="protein sequence ID" value="QMR42976.1"/>
    <property type="molecule type" value="Genomic_DNA"/>
</dbReference>
<evidence type="ECO:0000256" key="1">
    <source>
        <dbReference type="SAM" id="MobiDB-lite"/>
    </source>
</evidence>
<gene>
    <name evidence="2" type="ORF">HV331_26155</name>
</gene>
<accession>A0AAP9R1Q1</accession>
<dbReference type="RefSeq" id="WP_182015360.1">
    <property type="nucleotide sequence ID" value="NZ_CP055905.1"/>
</dbReference>
<feature type="region of interest" description="Disordered" evidence="1">
    <location>
        <begin position="33"/>
        <end position="60"/>
    </location>
</feature>
<evidence type="ECO:0000313" key="2">
    <source>
        <dbReference type="EMBL" id="QMR42976.1"/>
    </source>
</evidence>
<name>A0AAP9R1Q1_KLEAE</name>
<proteinExistence type="predicted"/>
<keyword evidence="2" id="KW-0614">Plasmid</keyword>
<evidence type="ECO:0000313" key="3">
    <source>
        <dbReference type="Proteomes" id="UP000514462"/>
    </source>
</evidence>
<reference evidence="3" key="1">
    <citation type="submission" date="2020-06" db="EMBL/GenBank/DDBJ databases">
        <title>REHAB project genomes.</title>
        <authorList>
            <person name="Shaw L.P."/>
        </authorList>
    </citation>
    <scope>NUCLEOTIDE SEQUENCE [LARGE SCALE GENOMIC DNA]</scope>
    <source>
        <strain evidence="3">RHBSTW-00938</strain>
        <plasmid evidence="3">prhbstw-00938_2</plasmid>
    </source>
</reference>
<protein>
    <submittedName>
        <fullName evidence="2">Uncharacterized protein</fullName>
    </submittedName>
</protein>
<organism evidence="2 3">
    <name type="scientific">Klebsiella aerogenes</name>
    <name type="common">Enterobacter aerogenes</name>
    <dbReference type="NCBI Taxonomy" id="548"/>
    <lineage>
        <taxon>Bacteria</taxon>
        <taxon>Pseudomonadati</taxon>
        <taxon>Pseudomonadota</taxon>
        <taxon>Gammaproteobacteria</taxon>
        <taxon>Enterobacterales</taxon>
        <taxon>Enterobacteriaceae</taxon>
        <taxon>Klebsiella/Raoultella group</taxon>
        <taxon>Klebsiella</taxon>
    </lineage>
</organism>
<dbReference type="AlphaFoldDB" id="A0AAP9R1Q1"/>
<geneLocation type="plasmid" evidence="3">
    <name>prhbstw-00938_2</name>
</geneLocation>